<evidence type="ECO:0000256" key="1">
    <source>
        <dbReference type="SAM" id="MobiDB-lite"/>
    </source>
</evidence>
<sequence length="280" mass="31335">MTNPTAFDSIGPGHIMISNDSPETFEDKTTIQHIPPPTNNNLPPMTYPNPTNLPSTYTSPQSQPPTYTTYATPPNPPHVNLQNQPPTHTPYVSFHTNTYPLPTTTLVNTSNSPPPIQNSPTIQTYPIQHIQGAHIATPYAQHNPPVYVVEIQAFTNPISKSLEWEKSWKKESNQEESKTLQPCKLQVKQLDMASTFQNRSYSVPRARPNYEIKTTRNYTKIAEPLAQLLERLKVAGRIQPIEGKIPDSIPKWSNGSKRCAYHSGGVGHDNEDCYGLKTKI</sequence>
<accession>A0A9J5ZDR6</accession>
<evidence type="ECO:0000313" key="3">
    <source>
        <dbReference type="Proteomes" id="UP000824120"/>
    </source>
</evidence>
<dbReference type="OrthoDB" id="1247406at2759"/>
<gene>
    <name evidence="2" type="ORF">H5410_022274</name>
</gene>
<organism evidence="2 3">
    <name type="scientific">Solanum commersonii</name>
    <name type="common">Commerson's wild potato</name>
    <name type="synonym">Commerson's nightshade</name>
    <dbReference type="NCBI Taxonomy" id="4109"/>
    <lineage>
        <taxon>Eukaryota</taxon>
        <taxon>Viridiplantae</taxon>
        <taxon>Streptophyta</taxon>
        <taxon>Embryophyta</taxon>
        <taxon>Tracheophyta</taxon>
        <taxon>Spermatophyta</taxon>
        <taxon>Magnoliopsida</taxon>
        <taxon>eudicotyledons</taxon>
        <taxon>Gunneridae</taxon>
        <taxon>Pentapetalae</taxon>
        <taxon>asterids</taxon>
        <taxon>lamiids</taxon>
        <taxon>Solanales</taxon>
        <taxon>Solanaceae</taxon>
        <taxon>Solanoideae</taxon>
        <taxon>Solaneae</taxon>
        <taxon>Solanum</taxon>
    </lineage>
</organism>
<feature type="compositionally biased region" description="Low complexity" evidence="1">
    <location>
        <begin position="39"/>
        <end position="68"/>
    </location>
</feature>
<name>A0A9J5ZDR6_SOLCO</name>
<evidence type="ECO:0000313" key="2">
    <source>
        <dbReference type="EMBL" id="KAG5610993.1"/>
    </source>
</evidence>
<dbReference type="AlphaFoldDB" id="A0A9J5ZDR6"/>
<comment type="caution">
    <text evidence="2">The sequence shown here is derived from an EMBL/GenBank/DDBJ whole genome shotgun (WGS) entry which is preliminary data.</text>
</comment>
<proteinExistence type="predicted"/>
<feature type="region of interest" description="Disordered" evidence="1">
    <location>
        <begin position="1"/>
        <end position="68"/>
    </location>
</feature>
<dbReference type="Proteomes" id="UP000824120">
    <property type="component" value="Chromosome 4"/>
</dbReference>
<reference evidence="2 3" key="1">
    <citation type="submission" date="2020-09" db="EMBL/GenBank/DDBJ databases">
        <title>De no assembly of potato wild relative species, Solanum commersonii.</title>
        <authorList>
            <person name="Cho K."/>
        </authorList>
    </citation>
    <scope>NUCLEOTIDE SEQUENCE [LARGE SCALE GENOMIC DNA]</scope>
    <source>
        <strain evidence="2">LZ3.2</strain>
        <tissue evidence="2">Leaf</tissue>
    </source>
</reference>
<protein>
    <submittedName>
        <fullName evidence="2">Uncharacterized protein</fullName>
    </submittedName>
</protein>
<keyword evidence="3" id="KW-1185">Reference proteome</keyword>
<dbReference type="EMBL" id="JACXVP010000004">
    <property type="protein sequence ID" value="KAG5610993.1"/>
    <property type="molecule type" value="Genomic_DNA"/>
</dbReference>